<dbReference type="Gene3D" id="1.10.340.70">
    <property type="match status" value="1"/>
</dbReference>
<evidence type="ECO:0000256" key="3">
    <source>
        <dbReference type="ARBA" id="ARBA00022695"/>
    </source>
</evidence>
<evidence type="ECO:0000256" key="9">
    <source>
        <dbReference type="SAM" id="Phobius"/>
    </source>
</evidence>
<dbReference type="Gene3D" id="3.30.70.270">
    <property type="match status" value="2"/>
</dbReference>
<name>A0ABP1Q3F3_9HEXA</name>
<dbReference type="CDD" id="cd00303">
    <property type="entry name" value="retropepsin_like"/>
    <property type="match status" value="1"/>
</dbReference>
<comment type="caution">
    <text evidence="12">The sequence shown here is derived from an EMBL/GenBank/DDBJ whole genome shotgun (WGS) entry which is preliminary data.</text>
</comment>
<dbReference type="Pfam" id="PF00665">
    <property type="entry name" value="rve"/>
    <property type="match status" value="1"/>
</dbReference>
<feature type="region of interest" description="Disordered" evidence="8">
    <location>
        <begin position="218"/>
        <end position="242"/>
    </location>
</feature>
<evidence type="ECO:0000256" key="7">
    <source>
        <dbReference type="ARBA" id="ARBA00022918"/>
    </source>
</evidence>
<protein>
    <recommendedName>
        <fullName evidence="1">RNA-directed DNA polymerase</fullName>
        <ecNumber evidence="1">2.7.7.49</ecNumber>
    </recommendedName>
</protein>
<dbReference type="InterPro" id="IPR043502">
    <property type="entry name" value="DNA/RNA_pol_sf"/>
</dbReference>
<keyword evidence="9" id="KW-0812">Transmembrane</keyword>
<feature type="transmembrane region" description="Helical" evidence="9">
    <location>
        <begin position="12"/>
        <end position="33"/>
    </location>
</feature>
<dbReference type="Gene3D" id="3.10.20.370">
    <property type="match status" value="1"/>
</dbReference>
<keyword evidence="7" id="KW-0695">RNA-directed DNA polymerase</keyword>
<dbReference type="InterPro" id="IPR041588">
    <property type="entry name" value="Integrase_H2C2"/>
</dbReference>
<evidence type="ECO:0000256" key="6">
    <source>
        <dbReference type="ARBA" id="ARBA00022801"/>
    </source>
</evidence>
<evidence type="ECO:0000313" key="13">
    <source>
        <dbReference type="Proteomes" id="UP001642540"/>
    </source>
</evidence>
<dbReference type="EMBL" id="CAXLJM020000020">
    <property type="protein sequence ID" value="CAL8087458.1"/>
    <property type="molecule type" value="Genomic_DNA"/>
</dbReference>
<proteinExistence type="predicted"/>
<dbReference type="SUPFAM" id="SSF56672">
    <property type="entry name" value="DNA/RNA polymerases"/>
    <property type="match status" value="1"/>
</dbReference>
<feature type="domain" description="Reverse transcriptase" evidence="10">
    <location>
        <begin position="732"/>
        <end position="910"/>
    </location>
</feature>
<keyword evidence="13" id="KW-1185">Reference proteome</keyword>
<dbReference type="InterPro" id="IPR036397">
    <property type="entry name" value="RNaseH_sf"/>
</dbReference>
<dbReference type="InterPro" id="IPR050951">
    <property type="entry name" value="Retrovirus_Pol_polyprotein"/>
</dbReference>
<dbReference type="InterPro" id="IPR001969">
    <property type="entry name" value="Aspartic_peptidase_AS"/>
</dbReference>
<accession>A0ABP1Q3F3</accession>
<dbReference type="InterPro" id="IPR041373">
    <property type="entry name" value="RT_RNaseH"/>
</dbReference>
<evidence type="ECO:0000256" key="4">
    <source>
        <dbReference type="ARBA" id="ARBA00022722"/>
    </source>
</evidence>
<dbReference type="Pfam" id="PF00078">
    <property type="entry name" value="RVT_1"/>
    <property type="match status" value="1"/>
</dbReference>
<feature type="region of interest" description="Disordered" evidence="8">
    <location>
        <begin position="479"/>
        <end position="508"/>
    </location>
</feature>
<dbReference type="PROSITE" id="PS50878">
    <property type="entry name" value="RT_POL"/>
    <property type="match status" value="1"/>
</dbReference>
<evidence type="ECO:0000256" key="2">
    <source>
        <dbReference type="ARBA" id="ARBA00022679"/>
    </source>
</evidence>
<organism evidence="12 13">
    <name type="scientific">Orchesella dallaii</name>
    <dbReference type="NCBI Taxonomy" id="48710"/>
    <lineage>
        <taxon>Eukaryota</taxon>
        <taxon>Metazoa</taxon>
        <taxon>Ecdysozoa</taxon>
        <taxon>Arthropoda</taxon>
        <taxon>Hexapoda</taxon>
        <taxon>Collembola</taxon>
        <taxon>Entomobryomorpha</taxon>
        <taxon>Entomobryoidea</taxon>
        <taxon>Orchesellidae</taxon>
        <taxon>Orchesellinae</taxon>
        <taxon>Orchesella</taxon>
    </lineage>
</organism>
<evidence type="ECO:0000256" key="5">
    <source>
        <dbReference type="ARBA" id="ARBA00022759"/>
    </source>
</evidence>
<dbReference type="EC" id="2.7.7.49" evidence="1"/>
<evidence type="ECO:0000259" key="10">
    <source>
        <dbReference type="PROSITE" id="PS50878"/>
    </source>
</evidence>
<dbReference type="Gene3D" id="3.30.420.10">
    <property type="entry name" value="Ribonuclease H-like superfamily/Ribonuclease H"/>
    <property type="match status" value="1"/>
</dbReference>
<dbReference type="Pfam" id="PF17921">
    <property type="entry name" value="Integrase_H2C2"/>
    <property type="match status" value="1"/>
</dbReference>
<dbReference type="Proteomes" id="UP001642540">
    <property type="component" value="Unassembled WGS sequence"/>
</dbReference>
<dbReference type="InterPro" id="IPR021109">
    <property type="entry name" value="Peptidase_aspartic_dom_sf"/>
</dbReference>
<feature type="domain" description="Integrase catalytic" evidence="11">
    <location>
        <begin position="1261"/>
        <end position="1425"/>
    </location>
</feature>
<dbReference type="PROSITE" id="PS00141">
    <property type="entry name" value="ASP_PROTEASE"/>
    <property type="match status" value="1"/>
</dbReference>
<feature type="region of interest" description="Disordered" evidence="8">
    <location>
        <begin position="1563"/>
        <end position="1593"/>
    </location>
</feature>
<keyword evidence="9" id="KW-1133">Transmembrane helix</keyword>
<dbReference type="InterPro" id="IPR000477">
    <property type="entry name" value="RT_dom"/>
</dbReference>
<dbReference type="PANTHER" id="PTHR37984">
    <property type="entry name" value="PROTEIN CBG26694"/>
    <property type="match status" value="1"/>
</dbReference>
<sequence>MFESLYSKVMELDLVLWIIILSPSIILIVIHYFCIMGRQLFDWLQGRNNDRPVHQPLPTNPPQQRGRDEKKLQQLILDINLLKTGHEKLLADTQTNFAEAARDSRGFTEHVYQELDKRCHDLERARQRLDHTVDLKSVELERHKRWCNDTLTRFDNDIIAIEKFIDGDSFSRQFIDKLMPYIEHKLQLRLNTTSGESRLPSAPPPNMFDSTITMSPIRSRADQSSQPPSQRNYAPRANIPPPRFNPDHNTADFFLDELKEYFEYSNIAPEDRLCHLSSVFGKEKELNLWWQRTKLQVTSWDGFCHHFMKMYGSTSDYTASLEKLLRRRQQPHESFKTFALEMELSYRKLHRENTPEINQTIIEFISERALPSIKPHLLGCHAKDIYELIQFAQKLEPTVSSTSNIFRQGQKDSYDKNKSIFYNRGVRPPSPKDKSPPSSSPEKGKDAKDQQQLKCKRCGKTNHKTDDCRFNKQRINNIAVDEDRQSPAPSSPVPNPNDGASSSDDEQQSTFMGSFAIFNNNNKNNPLPMIPVHLPGTENNKTVQVSGKCLVDTGASVSVLGDPRLWNGKKIKKWTKGPIKLVDGSTATPHGRIQFTFRLGRRFTHEFVLLPECDFTMLLGMDFLRNSGIIMDLELMQFWYKDTTPIQKYQFEIAKEPVGKIRSLQILHDWQKAKITEILQQFPTVVDSPSLGHTDVIEHEINVKEDKPKLQRPYPVSAAKSALIDQIVDDMLKQGLVSDSNSPYSSPVILRPKPNGDWRLVNDYRYVNQLTVNDGFPMKRIDDMLRMLSEAKYLSTIDLEKGFWQVKLRDSDKKFTAFQTRKGLYHYNVMPQGLKNSPATFQRLMNKVLRGLDAFVFVYQDDILIFSKNFEEHLLHISTVMERLKNANLTIKSDKCQFGRDQVKFLGHMISTKGISRNPEKVKAITELSPPTTRKQLRSFLGAVGWFRHFIPNMASLSEPLYKLLSPKTKFKWNQDANISFEALKKAASSDITLLHPDFNKPFVLRTDASDCGVGAVLLQENEDNQELPIAFASKALSTSQKNYSAAEKECYAVIFALEKFREYLDGATFAIQTDNTAITYLHTMKNTNSRLMRWCWKLQEWSPSISHIKGWDNMLADYLSRNPVSPQSDSEEETLPLINAVTLTCDLDKKMLKEEQQKDQTCLQQLVAQPDKFCDKQGIIYRKLSSTKIVPLIPISLQQRVLKNLHDTAHGGHLGTEKTFQKLKSKAYFKNMRKIVEEYVKTCDLCQRNRFDNKKPQGQMGTKPIHEPWHTLYMDFLGPYTPSTSNRYSYILVIVDGFSKYVELHPTKEATSQSIAKVLEREIFCRYGIPKVIVSDNATAFRSNLMEKLCKSWGVHHSFASAYHPQTNLAERVNRVIKPMIRKFLDGNTHNKWAENIPLFQLAINSSKHESTGYSPAQILFNQEPRLPIDNAIAADTSDSDDHHDDENSILLSRHTAFQKILHDVKSNLLHAHAKQKANYDHHRQPTSLKMNDIVVIRNTTLSNKDKKIVKGLCPLYSSTPGRITRIYHDLTYEVTFQDGTTRGPLHADMLRLYHSRDDATADTPAAIPMVDPSSSEEDSPPVPRQLRQRGVRLNYRDLHLGRKTSI</sequence>
<dbReference type="CDD" id="cd01647">
    <property type="entry name" value="RT_LTR"/>
    <property type="match status" value="1"/>
</dbReference>
<keyword evidence="3" id="KW-0548">Nucleotidyltransferase</keyword>
<feature type="compositionally biased region" description="Polar residues" evidence="8">
    <location>
        <begin position="218"/>
        <end position="232"/>
    </location>
</feature>
<dbReference type="InterPro" id="IPR001584">
    <property type="entry name" value="Integrase_cat-core"/>
</dbReference>
<dbReference type="Pfam" id="PF17917">
    <property type="entry name" value="RT_RNaseH"/>
    <property type="match status" value="1"/>
</dbReference>
<feature type="compositionally biased region" description="Polar residues" evidence="8">
    <location>
        <begin position="498"/>
        <end position="508"/>
    </location>
</feature>
<feature type="region of interest" description="Disordered" evidence="8">
    <location>
        <begin position="417"/>
        <end position="461"/>
    </location>
</feature>
<dbReference type="SUPFAM" id="SSF53098">
    <property type="entry name" value="Ribonuclease H-like"/>
    <property type="match status" value="1"/>
</dbReference>
<dbReference type="SUPFAM" id="SSF50630">
    <property type="entry name" value="Acid proteases"/>
    <property type="match status" value="1"/>
</dbReference>
<evidence type="ECO:0000256" key="8">
    <source>
        <dbReference type="SAM" id="MobiDB-lite"/>
    </source>
</evidence>
<feature type="compositionally biased region" description="Low complexity" evidence="8">
    <location>
        <begin position="1563"/>
        <end position="1575"/>
    </location>
</feature>
<keyword evidence="4" id="KW-0540">Nuclease</keyword>
<evidence type="ECO:0000313" key="12">
    <source>
        <dbReference type="EMBL" id="CAL8087458.1"/>
    </source>
</evidence>
<dbReference type="PANTHER" id="PTHR37984:SF5">
    <property type="entry name" value="PROTEIN NYNRIN-LIKE"/>
    <property type="match status" value="1"/>
</dbReference>
<reference evidence="12 13" key="1">
    <citation type="submission" date="2024-08" db="EMBL/GenBank/DDBJ databases">
        <authorList>
            <person name="Cucini C."/>
            <person name="Frati F."/>
        </authorList>
    </citation>
    <scope>NUCLEOTIDE SEQUENCE [LARGE SCALE GENOMIC DNA]</scope>
</reference>
<evidence type="ECO:0000256" key="1">
    <source>
        <dbReference type="ARBA" id="ARBA00012493"/>
    </source>
</evidence>
<keyword evidence="5" id="KW-0255">Endonuclease</keyword>
<dbReference type="InterPro" id="IPR012337">
    <property type="entry name" value="RNaseH-like_sf"/>
</dbReference>
<keyword evidence="2" id="KW-0808">Transferase</keyword>
<keyword evidence="6" id="KW-0378">Hydrolase</keyword>
<keyword evidence="9" id="KW-0472">Membrane</keyword>
<evidence type="ECO:0000259" key="11">
    <source>
        <dbReference type="PROSITE" id="PS50994"/>
    </source>
</evidence>
<dbReference type="PROSITE" id="PS50994">
    <property type="entry name" value="INTEGRASE"/>
    <property type="match status" value="1"/>
</dbReference>
<dbReference type="CDD" id="cd09274">
    <property type="entry name" value="RNase_HI_RT_Ty3"/>
    <property type="match status" value="1"/>
</dbReference>
<feature type="compositionally biased region" description="Basic and acidic residues" evidence="8">
    <location>
        <begin position="442"/>
        <end position="451"/>
    </location>
</feature>
<dbReference type="Gene3D" id="2.40.70.10">
    <property type="entry name" value="Acid Proteases"/>
    <property type="match status" value="1"/>
</dbReference>
<dbReference type="InterPro" id="IPR043128">
    <property type="entry name" value="Rev_trsase/Diguanyl_cyclase"/>
</dbReference>
<dbReference type="Gene3D" id="3.10.10.10">
    <property type="entry name" value="HIV Type 1 Reverse Transcriptase, subunit A, domain 1"/>
    <property type="match status" value="1"/>
</dbReference>
<gene>
    <name evidence="12" type="ORF">ODALV1_LOCUS6748</name>
</gene>